<sequence length="426" mass="44489">MTAARTLYRDLTLVDGTGASPVADAVIVVEGGTIVHAGPREQAPQPRPGDLEVPLGGRTVLPGFVDAHVHIGFESGKELAANNASVPRSLHAFESGDRMRRTLEAGVTSVRDLGGADAGFRAAQERGLVRGPRMNMALRLMSHTGGHADFTLPSGQNPHDCAHTGAEIADSPQEAVVATRRLVRDGADVVKVCATGGLTSPSDGPTDEGLTQEEIAAIVAETARHGGRPVAAHAQGAAGVRNAVRGGAASIEHGYLVDDEGIDLMLENGTFLVPTLSTFYFEERLHLMSQKAVDTKRALTEETYRCVSRAVERGVRVAMGTDAGISEHGRNLRELTQLVSVGLSPMAAIVAGTRDAAELVGTDDRVGTVEAGKLADLVVCDGDPLADVSLLGDPDNVKLVLQGGETVKDIRWEGGRRPGPAAPPGF</sequence>
<name>A0A918XA93_9ACTN</name>
<dbReference type="Gene3D" id="2.30.40.10">
    <property type="entry name" value="Urease, subunit C, domain 1"/>
    <property type="match status" value="1"/>
</dbReference>
<keyword evidence="3" id="KW-1185">Reference proteome</keyword>
<accession>A0A918XA93</accession>
<dbReference type="Proteomes" id="UP000654947">
    <property type="component" value="Unassembled WGS sequence"/>
</dbReference>
<evidence type="ECO:0000313" key="3">
    <source>
        <dbReference type="Proteomes" id="UP000654947"/>
    </source>
</evidence>
<dbReference type="Pfam" id="PF01979">
    <property type="entry name" value="Amidohydro_1"/>
    <property type="match status" value="1"/>
</dbReference>
<dbReference type="SUPFAM" id="SSF51338">
    <property type="entry name" value="Composite domain of metallo-dependent hydrolases"/>
    <property type="match status" value="1"/>
</dbReference>
<dbReference type="InterPro" id="IPR057744">
    <property type="entry name" value="OTAase-like"/>
</dbReference>
<evidence type="ECO:0000313" key="2">
    <source>
        <dbReference type="EMBL" id="GHD21029.1"/>
    </source>
</evidence>
<dbReference type="EMBL" id="BMXL01000005">
    <property type="protein sequence ID" value="GHD21029.1"/>
    <property type="molecule type" value="Genomic_DNA"/>
</dbReference>
<gene>
    <name evidence="2" type="ORF">GCM10007147_14000</name>
</gene>
<dbReference type="InterPro" id="IPR006680">
    <property type="entry name" value="Amidohydro-rel"/>
</dbReference>
<feature type="domain" description="Amidohydrolase-related" evidence="1">
    <location>
        <begin position="59"/>
        <end position="407"/>
    </location>
</feature>
<dbReference type="InterPro" id="IPR051781">
    <property type="entry name" value="Metallo-dep_Hydrolase"/>
</dbReference>
<dbReference type="PANTHER" id="PTHR43135:SF3">
    <property type="entry name" value="ALPHA-D-RIBOSE 1-METHYLPHOSPHONATE 5-TRIPHOSPHATE DIPHOSPHATASE"/>
    <property type="match status" value="1"/>
</dbReference>
<dbReference type="PANTHER" id="PTHR43135">
    <property type="entry name" value="ALPHA-D-RIBOSE 1-METHYLPHOSPHONATE 5-TRIPHOSPHATE DIPHOSPHATASE"/>
    <property type="match status" value="1"/>
</dbReference>
<dbReference type="InterPro" id="IPR032466">
    <property type="entry name" value="Metal_Hydrolase"/>
</dbReference>
<evidence type="ECO:0000259" key="1">
    <source>
        <dbReference type="Pfam" id="PF01979"/>
    </source>
</evidence>
<dbReference type="GO" id="GO:0016810">
    <property type="term" value="F:hydrolase activity, acting on carbon-nitrogen (but not peptide) bonds"/>
    <property type="evidence" value="ECO:0007669"/>
    <property type="project" value="InterPro"/>
</dbReference>
<proteinExistence type="predicted"/>
<dbReference type="Gene3D" id="3.20.20.140">
    <property type="entry name" value="Metal-dependent hydrolases"/>
    <property type="match status" value="1"/>
</dbReference>
<dbReference type="InterPro" id="IPR011059">
    <property type="entry name" value="Metal-dep_hydrolase_composite"/>
</dbReference>
<comment type="caution">
    <text evidence="2">The sequence shown here is derived from an EMBL/GenBank/DDBJ whole genome shotgun (WGS) entry which is preliminary data.</text>
</comment>
<dbReference type="SUPFAM" id="SSF51556">
    <property type="entry name" value="Metallo-dependent hydrolases"/>
    <property type="match status" value="1"/>
</dbReference>
<keyword evidence="2" id="KW-0378">Hydrolase</keyword>
<reference evidence="2 3" key="1">
    <citation type="journal article" date="2014" name="Int. J. Syst. Evol. Microbiol.">
        <title>Complete genome sequence of Corynebacterium casei LMG S-19264T (=DSM 44701T), isolated from a smear-ripened cheese.</title>
        <authorList>
            <consortium name="US DOE Joint Genome Institute (JGI-PGF)"/>
            <person name="Walter F."/>
            <person name="Albersmeier A."/>
            <person name="Kalinowski J."/>
            <person name="Ruckert C."/>
        </authorList>
    </citation>
    <scope>NUCLEOTIDE SEQUENCE [LARGE SCALE GENOMIC DNA]</scope>
    <source>
        <strain evidence="2 3">KCTC 19473</strain>
    </source>
</reference>
<dbReference type="RefSeq" id="WP_017577590.1">
    <property type="nucleotide sequence ID" value="NZ_BMXL01000005.1"/>
</dbReference>
<organism evidence="2 3">
    <name type="scientific">Nocardiopsis kunsanensis</name>
    <dbReference type="NCBI Taxonomy" id="141693"/>
    <lineage>
        <taxon>Bacteria</taxon>
        <taxon>Bacillati</taxon>
        <taxon>Actinomycetota</taxon>
        <taxon>Actinomycetes</taxon>
        <taxon>Streptosporangiales</taxon>
        <taxon>Nocardiopsidaceae</taxon>
        <taxon>Nocardiopsis</taxon>
    </lineage>
</organism>
<dbReference type="AlphaFoldDB" id="A0A918XA93"/>
<dbReference type="CDD" id="cd01299">
    <property type="entry name" value="Met_dep_hydrolase_A"/>
    <property type="match status" value="1"/>
</dbReference>
<protein>
    <submittedName>
        <fullName evidence="2">Hydrolase</fullName>
    </submittedName>
</protein>